<accession>A0A0P7ZPY0</accession>
<evidence type="ECO:0000256" key="1">
    <source>
        <dbReference type="ARBA" id="ARBA00022729"/>
    </source>
</evidence>
<organism evidence="3 4">
    <name type="scientific">Phormidesmis priestleyi Ana</name>
    <dbReference type="NCBI Taxonomy" id="1666911"/>
    <lineage>
        <taxon>Bacteria</taxon>
        <taxon>Bacillati</taxon>
        <taxon>Cyanobacteriota</taxon>
        <taxon>Cyanophyceae</taxon>
        <taxon>Leptolyngbyales</taxon>
        <taxon>Leptolyngbyaceae</taxon>
        <taxon>Phormidesmis</taxon>
    </lineage>
</organism>
<dbReference type="AlphaFoldDB" id="A0A0P7ZPY0"/>
<evidence type="ECO:0000259" key="2">
    <source>
        <dbReference type="Pfam" id="PF02638"/>
    </source>
</evidence>
<protein>
    <recommendedName>
        <fullName evidence="2">Glycosyl hydrolase-like 10 domain-containing protein</fullName>
    </recommendedName>
</protein>
<dbReference type="InterPro" id="IPR003790">
    <property type="entry name" value="GHL10"/>
</dbReference>
<dbReference type="InterPro" id="IPR052177">
    <property type="entry name" value="Divisome_Glycosyl_Hydrolase"/>
</dbReference>
<dbReference type="Proteomes" id="UP000050465">
    <property type="component" value="Unassembled WGS sequence"/>
</dbReference>
<dbReference type="SUPFAM" id="SSF51445">
    <property type="entry name" value="(Trans)glycosidases"/>
    <property type="match status" value="1"/>
</dbReference>
<proteinExistence type="predicted"/>
<dbReference type="Pfam" id="PF02638">
    <property type="entry name" value="GHL10"/>
    <property type="match status" value="1"/>
</dbReference>
<evidence type="ECO:0000313" key="4">
    <source>
        <dbReference type="Proteomes" id="UP000050465"/>
    </source>
</evidence>
<dbReference type="STRING" id="1666911.HLUCCA11_12770"/>
<sequence length="606" mass="67695">MILERHFRRIGAAFLIGLFCTTLLGSFRPANAIVRGFSGHPVEPCVQALVAQQVFERQEVNSRYPNSSLKQLEFATAVLQAFPGAFAASNEALGLSFDRAASEAEALLMAALGENARLDGAVGRAQALAILTSGSATPYQADASKALVSTFNDSLLIPRNVREGVAAALAAGYIVDREEKPKSGKYQLRPRRSLTLADGASFICRSNLDSRIAQTIPTDWVVTFVPPPIAVAPTRELRGVWLTNIDSDVLFSRAKLEPALNRLAELNFNTVYPTVWNWGTTLFPSEVAQRTIGIKQGLYPDLDGTGRKDRLEAEQGDRDMLLELIEIAHRKKLKVIPWFEFGFMAPADSALARLHPDWLTQKIDGTLTTPEGTHERVWLNPFHPEVQTFIKDLLVELAANYDIDGFQVDDHMGLPVAYGYDPFTVNLYRQEHNGQSPPMDEKDAEWTRWRADKITDFIGEMFTTLKTYRPSAVMSVSPNPHVFAYEFYLQDWDTWLKRGYVEELIIQLYRNDLGRFVWEMGQEATEFARNHIPTSIGILSGLKGRSVPMTQIAEQVAAVRDRNFSGVAFFFYETLWELSSDGSPPERQAALQALFPTPASYPQGKP</sequence>
<dbReference type="EMBL" id="LJZR01000015">
    <property type="protein sequence ID" value="KPQ35037.1"/>
    <property type="molecule type" value="Genomic_DNA"/>
</dbReference>
<dbReference type="PANTHER" id="PTHR43405">
    <property type="entry name" value="GLYCOSYL HYDROLASE DIGH"/>
    <property type="match status" value="1"/>
</dbReference>
<reference evidence="3 4" key="1">
    <citation type="submission" date="2015-09" db="EMBL/GenBank/DDBJ databases">
        <title>Identification and resolution of microdiversity through metagenomic sequencing of parallel consortia.</title>
        <authorList>
            <person name="Nelson W.C."/>
            <person name="Romine M.F."/>
            <person name="Lindemann S.R."/>
        </authorList>
    </citation>
    <scope>NUCLEOTIDE SEQUENCE [LARGE SCALE GENOMIC DNA]</scope>
    <source>
        <strain evidence="3">Ana</strain>
    </source>
</reference>
<gene>
    <name evidence="3" type="ORF">HLUCCA11_12770</name>
</gene>
<dbReference type="Gene3D" id="3.20.20.80">
    <property type="entry name" value="Glycosidases"/>
    <property type="match status" value="1"/>
</dbReference>
<evidence type="ECO:0000313" key="3">
    <source>
        <dbReference type="EMBL" id="KPQ35037.1"/>
    </source>
</evidence>
<comment type="caution">
    <text evidence="3">The sequence shown here is derived from an EMBL/GenBank/DDBJ whole genome shotgun (WGS) entry which is preliminary data.</text>
</comment>
<name>A0A0P7ZPY0_9CYAN</name>
<feature type="domain" description="Glycosyl hydrolase-like 10" evidence="2">
    <location>
        <begin position="236"/>
        <end position="553"/>
    </location>
</feature>
<dbReference type="PANTHER" id="PTHR43405:SF1">
    <property type="entry name" value="GLYCOSYL HYDROLASE DIGH"/>
    <property type="match status" value="1"/>
</dbReference>
<dbReference type="InterPro" id="IPR017853">
    <property type="entry name" value="GH"/>
</dbReference>
<keyword evidence="1" id="KW-0732">Signal</keyword>